<dbReference type="EMBL" id="JACCFP010000001">
    <property type="protein sequence ID" value="NYJ03309.1"/>
    <property type="molecule type" value="Genomic_DNA"/>
</dbReference>
<dbReference type="AlphaFoldDB" id="A0A853C7V9"/>
<evidence type="ECO:0000259" key="1">
    <source>
        <dbReference type="Pfam" id="PF02470"/>
    </source>
</evidence>
<dbReference type="InterPro" id="IPR005693">
    <property type="entry name" value="Mce"/>
</dbReference>
<dbReference type="GO" id="GO:0051701">
    <property type="term" value="P:biological process involved in interaction with host"/>
    <property type="evidence" value="ECO:0007669"/>
    <property type="project" value="TreeGrafter"/>
</dbReference>
<feature type="domain" description="Mammalian cell entry C-terminal" evidence="2">
    <location>
        <begin position="130"/>
        <end position="295"/>
    </location>
</feature>
<evidence type="ECO:0000313" key="4">
    <source>
        <dbReference type="Proteomes" id="UP000530424"/>
    </source>
</evidence>
<dbReference type="Pfam" id="PF02470">
    <property type="entry name" value="MlaD"/>
    <property type="match status" value="1"/>
</dbReference>
<organism evidence="3 4">
    <name type="scientific">Nocardioides thalensis</name>
    <dbReference type="NCBI Taxonomy" id="1914755"/>
    <lineage>
        <taxon>Bacteria</taxon>
        <taxon>Bacillati</taxon>
        <taxon>Actinomycetota</taxon>
        <taxon>Actinomycetes</taxon>
        <taxon>Propionibacteriales</taxon>
        <taxon>Nocardioidaceae</taxon>
        <taxon>Nocardioides</taxon>
    </lineage>
</organism>
<comment type="caution">
    <text evidence="3">The sequence shown here is derived from an EMBL/GenBank/DDBJ whole genome shotgun (WGS) entry which is preliminary data.</text>
</comment>
<keyword evidence="4" id="KW-1185">Reference proteome</keyword>
<dbReference type="NCBIfam" id="TIGR00996">
    <property type="entry name" value="Mtu_fam_mce"/>
    <property type="match status" value="1"/>
</dbReference>
<dbReference type="InterPro" id="IPR052336">
    <property type="entry name" value="MlaD_Phospholipid_Transporter"/>
</dbReference>
<dbReference type="PANTHER" id="PTHR33371:SF17">
    <property type="entry name" value="MCE-FAMILY PROTEIN MCE1B"/>
    <property type="match status" value="1"/>
</dbReference>
<reference evidence="3 4" key="1">
    <citation type="submission" date="2020-07" db="EMBL/GenBank/DDBJ databases">
        <title>Sequencing the genomes of 1000 actinobacteria strains.</title>
        <authorList>
            <person name="Klenk H.-P."/>
        </authorList>
    </citation>
    <scope>NUCLEOTIDE SEQUENCE [LARGE SCALE GENOMIC DNA]</scope>
    <source>
        <strain evidence="3 4">DSM 103833</strain>
    </source>
</reference>
<proteinExistence type="predicted"/>
<gene>
    <name evidence="3" type="ORF">HNR19_004007</name>
</gene>
<dbReference type="RefSeq" id="WP_179669577.1">
    <property type="nucleotide sequence ID" value="NZ_JACCFP010000001.1"/>
</dbReference>
<protein>
    <submittedName>
        <fullName evidence="3">Phospholipid/cholesterol/gamma-HCH transport system substrate-binding protein</fullName>
    </submittedName>
</protein>
<dbReference type="GO" id="GO:0005576">
    <property type="term" value="C:extracellular region"/>
    <property type="evidence" value="ECO:0007669"/>
    <property type="project" value="TreeGrafter"/>
</dbReference>
<dbReference type="PANTHER" id="PTHR33371">
    <property type="entry name" value="INTERMEMBRANE PHOSPHOLIPID TRANSPORT SYSTEM BINDING PROTEIN MLAD-RELATED"/>
    <property type="match status" value="1"/>
</dbReference>
<dbReference type="InterPro" id="IPR024516">
    <property type="entry name" value="Mce_C"/>
</dbReference>
<evidence type="ECO:0000313" key="3">
    <source>
        <dbReference type="EMBL" id="NYJ03309.1"/>
    </source>
</evidence>
<accession>A0A853C7V9</accession>
<dbReference type="Pfam" id="PF11887">
    <property type="entry name" value="Mce4_CUP1"/>
    <property type="match status" value="1"/>
</dbReference>
<feature type="domain" description="Mce/MlaD" evidence="1">
    <location>
        <begin position="45"/>
        <end position="121"/>
    </location>
</feature>
<evidence type="ECO:0000259" key="2">
    <source>
        <dbReference type="Pfam" id="PF11887"/>
    </source>
</evidence>
<sequence>MSRQLSELARHKGAVLGVTAFTILAVALTLTVAGTLSRAQSGDAISVTAVFRDATGLRPGDEVRVAGVRVGRVTETRVGTGDEAGTAVVTMTIDADQELHADVIASVDYLNLMGQRFISLARPEQPTTDAALADGDRIPLSQTRPALDLTAMFNAFRPIFDLLQPADLNQLATNVVQVLQGQGPTLEHLLTQTAELTSGLVDRDQVLSEVVDNVTLVLDTAHRHRADVTRLVDGLDSLMSGLSRDRRRIATSLDSVARLTETTADLVGDAGPDLVEVVRLSDPWLGYLAARENLLVDTGAAVPKQLDVYLRTLGYGSYLNTYICTHHMKMKGHDATFDLGVLGDRFSSRCRT</sequence>
<name>A0A853C7V9_9ACTN</name>
<dbReference type="InterPro" id="IPR003399">
    <property type="entry name" value="Mce/MlaD"/>
</dbReference>
<dbReference type="Proteomes" id="UP000530424">
    <property type="component" value="Unassembled WGS sequence"/>
</dbReference>